<dbReference type="PANTHER" id="PTHR30213">
    <property type="entry name" value="INNER MEMBRANE PROTEIN YHJD"/>
    <property type="match status" value="1"/>
</dbReference>
<evidence type="ECO:0000313" key="9">
    <source>
        <dbReference type="Proteomes" id="UP001143362"/>
    </source>
</evidence>
<reference evidence="8" key="1">
    <citation type="submission" date="2019-02" db="EMBL/GenBank/DDBJ databases">
        <authorList>
            <person name="Li S.-H."/>
        </authorList>
    </citation>
    <scope>NUCLEOTIDE SEQUENCE</scope>
    <source>
        <strain evidence="8">IMCC14734</strain>
    </source>
</reference>
<evidence type="ECO:0000256" key="5">
    <source>
        <dbReference type="ARBA" id="ARBA00022989"/>
    </source>
</evidence>
<keyword evidence="3" id="KW-0997">Cell inner membrane</keyword>
<dbReference type="NCBIfam" id="TIGR00765">
    <property type="entry name" value="yihY_not_rbn"/>
    <property type="match status" value="1"/>
</dbReference>
<keyword evidence="6 7" id="KW-0472">Membrane</keyword>
<keyword evidence="4 7" id="KW-0812">Transmembrane</keyword>
<evidence type="ECO:0000256" key="6">
    <source>
        <dbReference type="ARBA" id="ARBA00023136"/>
    </source>
</evidence>
<feature type="transmembrane region" description="Helical" evidence="7">
    <location>
        <begin position="28"/>
        <end position="50"/>
    </location>
</feature>
<comment type="subcellular location">
    <subcellularLocation>
        <location evidence="1 7">Cell membrane</location>
        <topology evidence="1 7">Multi-pass membrane protein</topology>
    </subcellularLocation>
</comment>
<dbReference type="InterPro" id="IPR023679">
    <property type="entry name" value="UPF0761_bac"/>
</dbReference>
<feature type="transmembrane region" description="Helical" evidence="7">
    <location>
        <begin position="168"/>
        <end position="193"/>
    </location>
</feature>
<dbReference type="Pfam" id="PF03631">
    <property type="entry name" value="Virul_fac_BrkB"/>
    <property type="match status" value="1"/>
</dbReference>
<sequence>MPINPTQFLPFLKYVYERFFDDQCMRSAAALTYMSLFALVPLMTVMYAMVSAIPTFQGVGEQVQAFMFDNLVPSAGAEIENYLSDFSRQTRNLTGVGIGFLIVTAVLMLRNIESAFNIIWRSRANRSTIASFLLYWAVLSLGPVFIGLALGISTYLTSAAVLFEDFDLIGITAALLKLAPVLLTGAAFTLIYAAVPNTPVPIKHALIGGLLTAIVFNVARSLFTKLVVGSSYTVIYGAFAAFPLFLLWIYVSWNIVLGGGIIVHSLSSFQSEQSSRKPLLLKALSVLHLFWQRQQAGVSISEISLLKLASPDTRGLDSDTWAVLRDIFLSRNLICIDEKGKFLLSRDLHEVPLWQLKEWVNTELPLEGLTAEEDSGWQSQAMSLLQGQRKHQRELMQTNLADLFTQ</sequence>
<feature type="transmembrane region" description="Helical" evidence="7">
    <location>
        <begin position="235"/>
        <end position="263"/>
    </location>
</feature>
<evidence type="ECO:0000313" key="8">
    <source>
        <dbReference type="EMBL" id="MCX2979264.1"/>
    </source>
</evidence>
<keyword evidence="9" id="KW-1185">Reference proteome</keyword>
<evidence type="ECO:0000256" key="7">
    <source>
        <dbReference type="HAMAP-Rule" id="MF_00672"/>
    </source>
</evidence>
<evidence type="ECO:0000256" key="1">
    <source>
        <dbReference type="ARBA" id="ARBA00004651"/>
    </source>
</evidence>
<evidence type="ECO:0000256" key="2">
    <source>
        <dbReference type="ARBA" id="ARBA00022475"/>
    </source>
</evidence>
<comment type="caution">
    <text evidence="8">The sequence shown here is derived from an EMBL/GenBank/DDBJ whole genome shotgun (WGS) entry which is preliminary data.</text>
</comment>
<dbReference type="InterPro" id="IPR017039">
    <property type="entry name" value="Virul_fac_BrkB"/>
</dbReference>
<keyword evidence="5 7" id="KW-1133">Transmembrane helix</keyword>
<comment type="similarity">
    <text evidence="7">Belongs to the UPF0761 family.</text>
</comment>
<dbReference type="RefSeq" id="WP_279243265.1">
    <property type="nucleotide sequence ID" value="NZ_SHNN01000001.1"/>
</dbReference>
<evidence type="ECO:0000256" key="3">
    <source>
        <dbReference type="ARBA" id="ARBA00022519"/>
    </source>
</evidence>
<proteinExistence type="inferred from homology"/>
<keyword evidence="2 7" id="KW-1003">Cell membrane</keyword>
<dbReference type="Proteomes" id="UP001143362">
    <property type="component" value="Unassembled WGS sequence"/>
</dbReference>
<dbReference type="PANTHER" id="PTHR30213:SF0">
    <property type="entry name" value="UPF0761 MEMBRANE PROTEIN YIHY"/>
    <property type="match status" value="1"/>
</dbReference>
<organism evidence="8 9">
    <name type="scientific">Candidatus Litorirhabdus singularis</name>
    <dbReference type="NCBI Taxonomy" id="2518993"/>
    <lineage>
        <taxon>Bacteria</taxon>
        <taxon>Pseudomonadati</taxon>
        <taxon>Pseudomonadota</taxon>
        <taxon>Gammaproteobacteria</taxon>
        <taxon>Cellvibrionales</taxon>
        <taxon>Halieaceae</taxon>
        <taxon>Candidatus Litorirhabdus</taxon>
    </lineage>
</organism>
<dbReference type="HAMAP" id="MF_00672">
    <property type="entry name" value="UPF0761"/>
    <property type="match status" value="1"/>
</dbReference>
<evidence type="ECO:0000256" key="4">
    <source>
        <dbReference type="ARBA" id="ARBA00022692"/>
    </source>
</evidence>
<accession>A0ABT3TB56</accession>
<feature type="transmembrane region" description="Helical" evidence="7">
    <location>
        <begin position="205"/>
        <end position="223"/>
    </location>
</feature>
<name>A0ABT3TB56_9GAMM</name>
<feature type="transmembrane region" description="Helical" evidence="7">
    <location>
        <begin position="133"/>
        <end position="156"/>
    </location>
</feature>
<protein>
    <recommendedName>
        <fullName evidence="7">UPF0761 membrane protein EYC98_00105</fullName>
    </recommendedName>
</protein>
<feature type="transmembrane region" description="Helical" evidence="7">
    <location>
        <begin position="93"/>
        <end position="112"/>
    </location>
</feature>
<dbReference type="EMBL" id="SHNN01000001">
    <property type="protein sequence ID" value="MCX2979264.1"/>
    <property type="molecule type" value="Genomic_DNA"/>
</dbReference>
<gene>
    <name evidence="8" type="ORF">EYC98_00105</name>
</gene>